<dbReference type="OrthoDB" id="1115009at2"/>
<evidence type="ECO:0000313" key="1">
    <source>
        <dbReference type="EMBL" id="PRD49376.1"/>
    </source>
</evidence>
<evidence type="ECO:0000313" key="2">
    <source>
        <dbReference type="Proteomes" id="UP000239711"/>
    </source>
</evidence>
<gene>
    <name evidence="1" type="ORF">C5745_01795</name>
</gene>
<protein>
    <recommendedName>
        <fullName evidence="3">DUF4249 domain-containing protein</fullName>
    </recommendedName>
</protein>
<reference evidence="1 2" key="1">
    <citation type="submission" date="2018-02" db="EMBL/GenBank/DDBJ databases">
        <title>The draft genome of Sphingobacterium sp. 5JN-11.</title>
        <authorList>
            <person name="Liu L."/>
            <person name="Li L."/>
            <person name="Liang L."/>
            <person name="Zhang X."/>
            <person name="Wang T."/>
        </authorList>
    </citation>
    <scope>NUCLEOTIDE SEQUENCE [LARGE SCALE GENOMIC DNA]</scope>
    <source>
        <strain evidence="1 2">5JN-11</strain>
    </source>
</reference>
<comment type="caution">
    <text evidence="1">The sequence shown here is derived from an EMBL/GenBank/DDBJ whole genome shotgun (WGS) entry which is preliminary data.</text>
</comment>
<dbReference type="Proteomes" id="UP000239711">
    <property type="component" value="Unassembled WGS sequence"/>
</dbReference>
<accession>A0A2S9J9B0</accession>
<proteinExistence type="predicted"/>
<dbReference type="AlphaFoldDB" id="A0A2S9J9B0"/>
<sequence>MDSVLKVMVWLIVGTSMFVWLGCSDHKTSIPIEFPEYEPQLVVQAAVGPISGAEATIGWSLPLHGQPGEVPTHPNLSVFLLEDERRVQQFSAHPDSTGYFSISPDQLKLNQGMAYALELLFEDTKESLFSEVDYLPAEPVMKDAQASIDIDIPAWYELSLMQAPAEKGVGAISILPILLNGAGVPTVKSGLEAYFRSPEFRYVDGGNLLQRNVQIRGSREIRSNEVSTELGHNLDVRLVYLSSGLARFRKEVDALGYFGESIYQTVRPIYSNIPGAVGVFGVYNEASATVPIIDIPKE</sequence>
<dbReference type="PROSITE" id="PS51257">
    <property type="entry name" value="PROKAR_LIPOPROTEIN"/>
    <property type="match status" value="1"/>
</dbReference>
<evidence type="ECO:0008006" key="3">
    <source>
        <dbReference type="Google" id="ProtNLM"/>
    </source>
</evidence>
<dbReference type="RefSeq" id="WP_105715218.1">
    <property type="nucleotide sequence ID" value="NZ_PVBQ01000001.1"/>
</dbReference>
<organism evidence="1 2">
    <name type="scientific">Sphingobacterium haloxyli</name>
    <dbReference type="NCBI Taxonomy" id="2100533"/>
    <lineage>
        <taxon>Bacteria</taxon>
        <taxon>Pseudomonadati</taxon>
        <taxon>Bacteroidota</taxon>
        <taxon>Sphingobacteriia</taxon>
        <taxon>Sphingobacteriales</taxon>
        <taxon>Sphingobacteriaceae</taxon>
        <taxon>Sphingobacterium</taxon>
    </lineage>
</organism>
<dbReference type="EMBL" id="PVBQ01000001">
    <property type="protein sequence ID" value="PRD49376.1"/>
    <property type="molecule type" value="Genomic_DNA"/>
</dbReference>
<keyword evidence="2" id="KW-1185">Reference proteome</keyword>
<name>A0A2S9J9B0_9SPHI</name>